<accession>A0A1X7LMW0</accession>
<dbReference type="Proteomes" id="UP000193834">
    <property type="component" value="Unassembled WGS sequence"/>
</dbReference>
<dbReference type="InterPro" id="IPR014099">
    <property type="entry name" value="Spore_coat_GerQ"/>
</dbReference>
<keyword evidence="2" id="KW-1185">Reference proteome</keyword>
<organism evidence="1 2">
    <name type="scientific">Paenibacillus aquistagni</name>
    <dbReference type="NCBI Taxonomy" id="1852522"/>
    <lineage>
        <taxon>Bacteria</taxon>
        <taxon>Bacillati</taxon>
        <taxon>Bacillota</taxon>
        <taxon>Bacilli</taxon>
        <taxon>Bacillales</taxon>
        <taxon>Paenibacillaceae</taxon>
        <taxon>Paenibacillus</taxon>
    </lineage>
</organism>
<dbReference type="EMBL" id="FXAZ01000005">
    <property type="protein sequence ID" value="SMG54469.1"/>
    <property type="molecule type" value="Genomic_DNA"/>
</dbReference>
<gene>
    <name evidence="1" type="ORF">SAMN06295960_3735</name>
</gene>
<proteinExistence type="predicted"/>
<dbReference type="Pfam" id="PF09671">
    <property type="entry name" value="Spore_GerQ"/>
    <property type="match status" value="1"/>
</dbReference>
<dbReference type="AlphaFoldDB" id="A0A1X7LMW0"/>
<reference evidence="1 2" key="1">
    <citation type="submission" date="2017-04" db="EMBL/GenBank/DDBJ databases">
        <authorList>
            <person name="Afonso C.L."/>
            <person name="Miller P.J."/>
            <person name="Scott M.A."/>
            <person name="Spackman E."/>
            <person name="Goraichik I."/>
            <person name="Dimitrov K.M."/>
            <person name="Suarez D.L."/>
            <person name="Swayne D.E."/>
        </authorList>
    </citation>
    <scope>NUCLEOTIDE SEQUENCE [LARGE SCALE GENOMIC DNA]</scope>
    <source>
        <strain evidence="1 2">11</strain>
    </source>
</reference>
<name>A0A1X7LMW0_9BACL</name>
<dbReference type="STRING" id="1852522.SAMN06295960_3735"/>
<protein>
    <submittedName>
        <fullName evidence="1">Spore germination protein Q</fullName>
    </submittedName>
</protein>
<dbReference type="NCBIfam" id="TIGR02728">
    <property type="entry name" value="spore_gerQ"/>
    <property type="match status" value="1"/>
</dbReference>
<sequence>MAYTMYQPQAQQAFPSYPAAFQRTGCGCGGSTPVPYAQQGMQLWPQMMQQAQPQMMPQMPQAQQGTVPPQVSSGNLMTPAGTVLPIGFEQSYVENILRMNLGKVGTFYMTYENNSEWNAKIFRGVVEAAGRDHIIISDPVTGQRIILLTLNLDYITFDEPLAYEYPGVVGNPARPESE</sequence>
<evidence type="ECO:0000313" key="1">
    <source>
        <dbReference type="EMBL" id="SMG54469.1"/>
    </source>
</evidence>
<dbReference type="PIRSF" id="PIRSF038931">
    <property type="entry name" value="GerQ"/>
    <property type="match status" value="1"/>
</dbReference>
<evidence type="ECO:0000313" key="2">
    <source>
        <dbReference type="Proteomes" id="UP000193834"/>
    </source>
</evidence>